<feature type="compositionally biased region" description="Low complexity" evidence="1">
    <location>
        <begin position="1"/>
        <end position="16"/>
    </location>
</feature>
<protein>
    <submittedName>
        <fullName evidence="2">Uncharacterized protein</fullName>
    </submittedName>
</protein>
<reference evidence="2" key="1">
    <citation type="submission" date="2022-06" db="EMBL/GenBank/DDBJ databases">
        <title>Complete genome sequences of two strains of the flax pathogen Septoria linicola.</title>
        <authorList>
            <person name="Lapalu N."/>
            <person name="Simon A."/>
            <person name="Demenou B."/>
            <person name="Paumier D."/>
            <person name="Guillot M.-P."/>
            <person name="Gout L."/>
            <person name="Valade R."/>
        </authorList>
    </citation>
    <scope>NUCLEOTIDE SEQUENCE</scope>
    <source>
        <strain evidence="2">SE15195</strain>
    </source>
</reference>
<name>A0A9Q9B426_9PEZI</name>
<dbReference type="Proteomes" id="UP001056384">
    <property type="component" value="Chromosome 11"/>
</dbReference>
<feature type="region of interest" description="Disordered" evidence="1">
    <location>
        <begin position="83"/>
        <end position="129"/>
    </location>
</feature>
<evidence type="ECO:0000256" key="1">
    <source>
        <dbReference type="SAM" id="MobiDB-lite"/>
    </source>
</evidence>
<feature type="compositionally biased region" description="Basic and acidic residues" evidence="1">
    <location>
        <begin position="86"/>
        <end position="129"/>
    </location>
</feature>
<evidence type="ECO:0000313" key="2">
    <source>
        <dbReference type="EMBL" id="USW58568.1"/>
    </source>
</evidence>
<evidence type="ECO:0000313" key="3">
    <source>
        <dbReference type="Proteomes" id="UP001056384"/>
    </source>
</evidence>
<sequence>MSAIPPNSSAGASSSPPILPFSGPVPSTTSHPLPASTRLTDLAADIQASNYWDKADHPKASFNRQAWPHTYVWERADARLQNARPDQVRRTAIKNDKARKDRKVVDDRKHAAEENEAKGLKRKYQDMSE</sequence>
<organism evidence="2 3">
    <name type="scientific">Septoria linicola</name>
    <dbReference type="NCBI Taxonomy" id="215465"/>
    <lineage>
        <taxon>Eukaryota</taxon>
        <taxon>Fungi</taxon>
        <taxon>Dikarya</taxon>
        <taxon>Ascomycota</taxon>
        <taxon>Pezizomycotina</taxon>
        <taxon>Dothideomycetes</taxon>
        <taxon>Dothideomycetidae</taxon>
        <taxon>Mycosphaerellales</taxon>
        <taxon>Mycosphaerellaceae</taxon>
        <taxon>Septoria</taxon>
    </lineage>
</organism>
<feature type="region of interest" description="Disordered" evidence="1">
    <location>
        <begin position="1"/>
        <end position="38"/>
    </location>
</feature>
<dbReference type="EMBL" id="CP099428">
    <property type="protein sequence ID" value="USW58568.1"/>
    <property type="molecule type" value="Genomic_DNA"/>
</dbReference>
<keyword evidence="3" id="KW-1185">Reference proteome</keyword>
<gene>
    <name evidence="2" type="ORF">Slin15195_G118870</name>
</gene>
<accession>A0A9Q9B426</accession>
<dbReference type="AlphaFoldDB" id="A0A9Q9B426"/>
<proteinExistence type="predicted"/>